<accession>A0ACB8UUY3</accession>
<evidence type="ECO:0000313" key="1">
    <source>
        <dbReference type="EMBL" id="KAI2385733.1"/>
    </source>
</evidence>
<organism evidence="1">
    <name type="scientific">Ophidiomyces ophidiicola</name>
    <dbReference type="NCBI Taxonomy" id="1387563"/>
    <lineage>
        <taxon>Eukaryota</taxon>
        <taxon>Fungi</taxon>
        <taxon>Dikarya</taxon>
        <taxon>Ascomycota</taxon>
        <taxon>Pezizomycotina</taxon>
        <taxon>Eurotiomycetes</taxon>
        <taxon>Eurotiomycetidae</taxon>
        <taxon>Onygenales</taxon>
        <taxon>Onygenaceae</taxon>
        <taxon>Ophidiomyces</taxon>
    </lineage>
</organism>
<dbReference type="EMBL" id="JALBCA010000055">
    <property type="protein sequence ID" value="KAI2385733.1"/>
    <property type="molecule type" value="Genomic_DNA"/>
</dbReference>
<sequence>MSTDWSLDFCIVCDRQTLGGAYCSQACRLAEMDQYSTSDSEPSSPTTTATNAARSDQSWVVFGKTTTSSSNNNNGQSQRPFTPLVLASSLKTPQSRTTLSSISHIFSGPRRPGLSPSSSHTSLSSMSSSSTAGAHLSGRVKSELQEYAGCFDQVRDWKRRLTLS</sequence>
<gene>
    <name evidence="1" type="ORF">LOY88_003966</name>
</gene>
<protein>
    <submittedName>
        <fullName evidence="1">Uncharacterized protein</fullName>
    </submittedName>
</protein>
<comment type="caution">
    <text evidence="1">The sequence shown here is derived from an EMBL/GenBank/DDBJ whole genome shotgun (WGS) entry which is preliminary data.</text>
</comment>
<name>A0ACB8UUY3_9EURO</name>
<reference evidence="1" key="1">
    <citation type="journal article" date="2022" name="bioRxiv">
        <title>Population genetic analysis of Ophidiomyces ophidiicola, the causative agent of snake fungal disease, indicates recent introductions to the USA.</title>
        <authorList>
            <person name="Ladner J.T."/>
            <person name="Palmer J.M."/>
            <person name="Ettinger C.L."/>
            <person name="Stajich J.E."/>
            <person name="Farrell T.M."/>
            <person name="Glorioso B.M."/>
            <person name="Lawson B."/>
            <person name="Price S.J."/>
            <person name="Stengle A.G."/>
            <person name="Grear D.A."/>
            <person name="Lorch J.M."/>
        </authorList>
    </citation>
    <scope>NUCLEOTIDE SEQUENCE</scope>
    <source>
        <strain evidence="1">NWHC 24266-5</strain>
    </source>
</reference>
<proteinExistence type="predicted"/>